<feature type="region of interest" description="Disordered" evidence="1">
    <location>
        <begin position="28"/>
        <end position="50"/>
    </location>
</feature>
<proteinExistence type="predicted"/>
<keyword evidence="3" id="KW-1185">Reference proteome</keyword>
<evidence type="ECO:0000256" key="1">
    <source>
        <dbReference type="SAM" id="MobiDB-lite"/>
    </source>
</evidence>
<dbReference type="EMBL" id="FUEG01000012">
    <property type="protein sequence ID" value="SJL10229.1"/>
    <property type="molecule type" value="Genomic_DNA"/>
</dbReference>
<protein>
    <submittedName>
        <fullName evidence="2">Uncharacterized protein</fullName>
    </submittedName>
</protein>
<dbReference type="Proteomes" id="UP000219338">
    <property type="component" value="Unassembled WGS sequence"/>
</dbReference>
<accession>A0A284RN86</accession>
<organism evidence="2 3">
    <name type="scientific">Armillaria ostoyae</name>
    <name type="common">Armillaria root rot fungus</name>
    <dbReference type="NCBI Taxonomy" id="47428"/>
    <lineage>
        <taxon>Eukaryota</taxon>
        <taxon>Fungi</taxon>
        <taxon>Dikarya</taxon>
        <taxon>Basidiomycota</taxon>
        <taxon>Agaricomycotina</taxon>
        <taxon>Agaricomycetes</taxon>
        <taxon>Agaricomycetidae</taxon>
        <taxon>Agaricales</taxon>
        <taxon>Marasmiineae</taxon>
        <taxon>Physalacriaceae</taxon>
        <taxon>Armillaria</taxon>
    </lineage>
</organism>
<gene>
    <name evidence="2" type="ORF">ARMOST_13613</name>
</gene>
<dbReference type="AlphaFoldDB" id="A0A284RN86"/>
<feature type="compositionally biased region" description="Basic and acidic residues" evidence="1">
    <location>
        <begin position="31"/>
        <end position="48"/>
    </location>
</feature>
<sequence>MTEERISVEEATGPHTPENILLTELEFEMGTESRLETSHDPSARRHGTDSLGYFQEDRLPGLTFVQDSCPNHSSPSASADRCTNPPSCPVSSSGPLWPMAIPFPSQCKRLCSVTLALTYCCMGGTNIHDLQHRHTII</sequence>
<name>A0A284RN86_ARMOS</name>
<evidence type="ECO:0000313" key="3">
    <source>
        <dbReference type="Proteomes" id="UP000219338"/>
    </source>
</evidence>
<reference evidence="3" key="1">
    <citation type="journal article" date="2017" name="Nat. Ecol. Evol.">
        <title>Genome expansion and lineage-specific genetic innovations in the forest pathogenic fungi Armillaria.</title>
        <authorList>
            <person name="Sipos G."/>
            <person name="Prasanna A.N."/>
            <person name="Walter M.C."/>
            <person name="O'Connor E."/>
            <person name="Balint B."/>
            <person name="Krizsan K."/>
            <person name="Kiss B."/>
            <person name="Hess J."/>
            <person name="Varga T."/>
            <person name="Slot J."/>
            <person name="Riley R."/>
            <person name="Boka B."/>
            <person name="Rigling D."/>
            <person name="Barry K."/>
            <person name="Lee J."/>
            <person name="Mihaltcheva S."/>
            <person name="LaButti K."/>
            <person name="Lipzen A."/>
            <person name="Waldron R."/>
            <person name="Moloney N.M."/>
            <person name="Sperisen C."/>
            <person name="Kredics L."/>
            <person name="Vagvoelgyi C."/>
            <person name="Patrignani A."/>
            <person name="Fitzpatrick D."/>
            <person name="Nagy I."/>
            <person name="Doyle S."/>
            <person name="Anderson J.B."/>
            <person name="Grigoriev I.V."/>
            <person name="Gueldener U."/>
            <person name="Muensterkoetter M."/>
            <person name="Nagy L.G."/>
        </authorList>
    </citation>
    <scope>NUCLEOTIDE SEQUENCE [LARGE SCALE GENOMIC DNA]</scope>
    <source>
        <strain evidence="3">C18/9</strain>
    </source>
</reference>
<evidence type="ECO:0000313" key="2">
    <source>
        <dbReference type="EMBL" id="SJL10229.1"/>
    </source>
</evidence>